<reference evidence="3 4" key="1">
    <citation type="submission" date="2017-09" db="EMBL/GenBank/DDBJ databases">
        <title>Depth-based differentiation of microbial function through sediment-hosted aquifers and enrichment of novel symbionts in the deep terrestrial subsurface.</title>
        <authorList>
            <person name="Probst A.J."/>
            <person name="Ladd B."/>
            <person name="Jarett J.K."/>
            <person name="Geller-Mcgrath D.E."/>
            <person name="Sieber C.M."/>
            <person name="Emerson J.B."/>
            <person name="Anantharaman K."/>
            <person name="Thomas B.C."/>
            <person name="Malmstrom R."/>
            <person name="Stieglmeier M."/>
            <person name="Klingl A."/>
            <person name="Woyke T."/>
            <person name="Ryan C.M."/>
            <person name="Banfield J.F."/>
        </authorList>
    </citation>
    <scope>NUCLEOTIDE SEQUENCE [LARGE SCALE GENOMIC DNA]</scope>
    <source>
        <strain evidence="3">CG17_big_fil_post_rev_8_21_14_2_50_48_46</strain>
    </source>
</reference>
<feature type="domain" description="Trehalase-like N-terminal" evidence="2">
    <location>
        <begin position="11"/>
        <end position="156"/>
    </location>
</feature>
<proteinExistence type="predicted"/>
<dbReference type="AlphaFoldDB" id="A0A2M7G0J0"/>
<organism evidence="3 4">
    <name type="scientific">bacterium (Candidatus Blackallbacteria) CG17_big_fil_post_rev_8_21_14_2_50_48_46</name>
    <dbReference type="NCBI Taxonomy" id="2014261"/>
    <lineage>
        <taxon>Bacteria</taxon>
        <taxon>Candidatus Blackallbacteria</taxon>
    </lineage>
</organism>
<dbReference type="InterPro" id="IPR011613">
    <property type="entry name" value="GH15-like"/>
</dbReference>
<dbReference type="InterPro" id="IPR045582">
    <property type="entry name" value="Trehalase-like_N"/>
</dbReference>
<comment type="caution">
    <text evidence="3">The sequence shown here is derived from an EMBL/GenBank/DDBJ whole genome shotgun (WGS) entry which is preliminary data.</text>
</comment>
<dbReference type="Gene3D" id="1.50.10.10">
    <property type="match status" value="1"/>
</dbReference>
<protein>
    <submittedName>
        <fullName evidence="3">Uncharacterized protein</fullName>
    </submittedName>
</protein>
<evidence type="ECO:0000313" key="4">
    <source>
        <dbReference type="Proteomes" id="UP000231019"/>
    </source>
</evidence>
<dbReference type="GO" id="GO:0005975">
    <property type="term" value="P:carbohydrate metabolic process"/>
    <property type="evidence" value="ECO:0007669"/>
    <property type="project" value="InterPro"/>
</dbReference>
<dbReference type="Proteomes" id="UP000231019">
    <property type="component" value="Unassembled WGS sequence"/>
</dbReference>
<dbReference type="Pfam" id="PF19291">
    <property type="entry name" value="TREH_N"/>
    <property type="match status" value="1"/>
</dbReference>
<evidence type="ECO:0000313" key="3">
    <source>
        <dbReference type="EMBL" id="PIW15238.1"/>
    </source>
</evidence>
<dbReference type="Pfam" id="PF00723">
    <property type="entry name" value="Glyco_hydro_15"/>
    <property type="match status" value="1"/>
</dbReference>
<accession>A0A2M7G0J0</accession>
<dbReference type="InterPro" id="IPR012341">
    <property type="entry name" value="6hp_glycosidase-like_sf"/>
</dbReference>
<dbReference type="PANTHER" id="PTHR31616">
    <property type="entry name" value="TREHALASE"/>
    <property type="match status" value="1"/>
</dbReference>
<dbReference type="SUPFAM" id="SSF48208">
    <property type="entry name" value="Six-hairpin glycosidases"/>
    <property type="match status" value="1"/>
</dbReference>
<feature type="domain" description="GH15-like" evidence="1">
    <location>
        <begin position="220"/>
        <end position="585"/>
    </location>
</feature>
<gene>
    <name evidence="3" type="ORF">COW36_17615</name>
</gene>
<dbReference type="PANTHER" id="PTHR31616:SF0">
    <property type="entry name" value="GLUCAN 1,4-ALPHA-GLUCOSIDASE"/>
    <property type="match status" value="1"/>
</dbReference>
<dbReference type="EMBL" id="PFFQ01000053">
    <property type="protein sequence ID" value="PIW15238.1"/>
    <property type="molecule type" value="Genomic_DNA"/>
</dbReference>
<evidence type="ECO:0000259" key="2">
    <source>
        <dbReference type="Pfam" id="PF19291"/>
    </source>
</evidence>
<dbReference type="GO" id="GO:0004553">
    <property type="term" value="F:hydrolase activity, hydrolyzing O-glycosyl compounds"/>
    <property type="evidence" value="ECO:0007669"/>
    <property type="project" value="UniProtKB-ARBA"/>
</dbReference>
<sequence>MNISEFNLNYGLIGNCQISALVSQQGSIDWLCLPRLDSPSSFARILDPDQGGHFAVIAQQPAQISQRYLPNTNILETLYTCADYAFKVVDFIPRYSHRGQIQRPIELHRQVIPLRGSASLKIEFNPQPNYAREKARIGHYARSLRVESQDQTLYLHTNLSLEIILAQGWHLLQKPAYFVLTCDFPLEQELKSYSHFALEETTRYWQTWSKHCAIPPQYQAEVIRSALTLKMHLFEDTGATIAATTTSIPEIAGSERCWDYRFCWIRDSYFVIDAFSGLAQFEEMEKFILFLKQLCSQGIESLQPVYSILGESHLEEQCLTHLAGAAGTGLVRVGNAAYTHQQYDIYGEMILSMYPLFFDQRLNYGETHSLQEEWHLVQELVEAAEKAFDKTDSGIWEFRNEFRHHTFSKLMIWVALDRGAKIAVQMGDPAQARDWKTRADQMQAVILSRAWNQDLGMFAMSFEGADADASILLMPIMGLIASHDPRFVSTVKAYQQRLMCNGHVFRYIAADDFGQPECAFNFCTFWMIHALYLIGEETQARELFENILTAGNHLGLFSEDTHPQTGKMFGNFPQTYTHVGIIQTAKLLTGNRSTYALDYR</sequence>
<name>A0A2M7G0J0_9BACT</name>
<dbReference type="InterPro" id="IPR008928">
    <property type="entry name" value="6-hairpin_glycosidase_sf"/>
</dbReference>
<evidence type="ECO:0000259" key="1">
    <source>
        <dbReference type="Pfam" id="PF00723"/>
    </source>
</evidence>